<accession>A0ACA9KQJ6</accession>
<proteinExistence type="predicted"/>
<keyword evidence="2" id="KW-1185">Reference proteome</keyword>
<feature type="non-terminal residue" evidence="1">
    <location>
        <position position="270"/>
    </location>
</feature>
<protein>
    <submittedName>
        <fullName evidence="1">11562_t:CDS:1</fullName>
    </submittedName>
</protein>
<comment type="caution">
    <text evidence="1">The sequence shown here is derived from an EMBL/GenBank/DDBJ whole genome shotgun (WGS) entry which is preliminary data.</text>
</comment>
<gene>
    <name evidence="1" type="ORF">SCALOS_LOCUS2586</name>
</gene>
<dbReference type="EMBL" id="CAJVPM010002355">
    <property type="protein sequence ID" value="CAG8484858.1"/>
    <property type="molecule type" value="Genomic_DNA"/>
</dbReference>
<organism evidence="1 2">
    <name type="scientific">Scutellospora calospora</name>
    <dbReference type="NCBI Taxonomy" id="85575"/>
    <lineage>
        <taxon>Eukaryota</taxon>
        <taxon>Fungi</taxon>
        <taxon>Fungi incertae sedis</taxon>
        <taxon>Mucoromycota</taxon>
        <taxon>Glomeromycotina</taxon>
        <taxon>Glomeromycetes</taxon>
        <taxon>Diversisporales</taxon>
        <taxon>Gigasporaceae</taxon>
        <taxon>Scutellospora</taxon>
    </lineage>
</organism>
<reference evidence="1" key="1">
    <citation type="submission" date="2021-06" db="EMBL/GenBank/DDBJ databases">
        <authorList>
            <person name="Kallberg Y."/>
            <person name="Tangrot J."/>
            <person name="Rosling A."/>
        </authorList>
    </citation>
    <scope>NUCLEOTIDE SEQUENCE</scope>
    <source>
        <strain evidence="1">AU212A</strain>
    </source>
</reference>
<evidence type="ECO:0000313" key="2">
    <source>
        <dbReference type="Proteomes" id="UP000789860"/>
    </source>
</evidence>
<name>A0ACA9KQJ6_9GLOM</name>
<sequence length="270" mass="30960">MKNHVKYYTKIISITCQNYFNASNPNTKHYRPVTVLVVELALKEFVLNYQHKTILSNAILIEKAKLLAARLEVPKGTLQFSSCWLQKFKECNCIQQVKLQDEAISIDNVAIVNILLLIRSKCTSYPLDRIYNMDETRLFYQLELDHTFATHCIARYKVNREHISIALCVNADGSHKLNLLVIGKYQKLSSEINNLVTIIENLYFSNPIQVEEFLSISDETLAYEVPNDDYAISELVKIFKESNTIEDSDNIDEIDDSLEVPIVSTDSALE</sequence>
<dbReference type="Proteomes" id="UP000789860">
    <property type="component" value="Unassembled WGS sequence"/>
</dbReference>
<evidence type="ECO:0000313" key="1">
    <source>
        <dbReference type="EMBL" id="CAG8484858.1"/>
    </source>
</evidence>